<evidence type="ECO:0000313" key="1">
    <source>
        <dbReference type="EMBL" id="DAE05091.1"/>
    </source>
</evidence>
<dbReference type="Pfam" id="PF10991">
    <property type="entry name" value="Enc34_ssDNA-bd"/>
    <property type="match status" value="1"/>
</dbReference>
<dbReference type="Gene3D" id="2.40.50.140">
    <property type="entry name" value="Nucleic acid-binding proteins"/>
    <property type="match status" value="1"/>
</dbReference>
<protein>
    <submittedName>
        <fullName evidence="1">DNA helix destabilizing protein</fullName>
    </submittedName>
</protein>
<organism evidence="1">
    <name type="scientific">Siphoviridae sp. ctvNP11</name>
    <dbReference type="NCBI Taxonomy" id="2825721"/>
    <lineage>
        <taxon>Viruses</taxon>
        <taxon>Duplodnaviria</taxon>
        <taxon>Heunggongvirae</taxon>
        <taxon>Uroviricota</taxon>
        <taxon>Caudoviricetes</taxon>
    </lineage>
</organism>
<proteinExistence type="predicted"/>
<accession>A0A8S5PF74</accession>
<dbReference type="SUPFAM" id="SSF50249">
    <property type="entry name" value="Nucleic acid-binding proteins"/>
    <property type="match status" value="1"/>
</dbReference>
<dbReference type="EMBL" id="BK015403">
    <property type="protein sequence ID" value="DAE05091.1"/>
    <property type="molecule type" value="Genomic_DNA"/>
</dbReference>
<dbReference type="InterPro" id="IPR022595">
    <property type="entry name" value="Enc34_ssDNA-bd"/>
</dbReference>
<name>A0A8S5PF74_9CAUD</name>
<reference evidence="1" key="1">
    <citation type="journal article" date="2021" name="Proc. Natl. Acad. Sci. U.S.A.">
        <title>A Catalog of Tens of Thousands of Viruses from Human Metagenomes Reveals Hidden Associations with Chronic Diseases.</title>
        <authorList>
            <person name="Tisza M.J."/>
            <person name="Buck C.B."/>
        </authorList>
    </citation>
    <scope>NUCLEOTIDE SEQUENCE</scope>
    <source>
        <strain evidence="1">CtvNP11</strain>
    </source>
</reference>
<dbReference type="InterPro" id="IPR012340">
    <property type="entry name" value="NA-bd_OB-fold"/>
</dbReference>
<sequence>MEDYKSMATANKTMNATKVVIPCRISFAAIFEPKSINGSEAKYSVSCLIPKEDKKTLLAIHKAIEAAKEDGKVRKWGGKVPPNLKMPLRDGDIDRPDDENYTSCFFLNASSKDAPQVVDRHVQPVLDPMMVYSGCYCNVSVNFYAFNANGNRGVAAGLGNIQFVKDGDRLSGRASANADFSALEDDEEVLGGGVGEELPDYLR</sequence>